<proteinExistence type="inferred from homology"/>
<evidence type="ECO:0000259" key="10">
    <source>
        <dbReference type="Pfam" id="PF06429"/>
    </source>
</evidence>
<dbReference type="Pfam" id="PF22692">
    <property type="entry name" value="LlgE_F_G_D1"/>
    <property type="match status" value="1"/>
</dbReference>
<evidence type="ECO:0000256" key="3">
    <source>
        <dbReference type="ARBA" id="ARBA00017948"/>
    </source>
</evidence>
<dbReference type="InterPro" id="IPR053967">
    <property type="entry name" value="LlgE_F_G-like_D1"/>
</dbReference>
<evidence type="ECO:0000313" key="12">
    <source>
        <dbReference type="EMBL" id="GGO73945.1"/>
    </source>
</evidence>
<dbReference type="InterPro" id="IPR020013">
    <property type="entry name" value="Flagellar_FlgE/F/G"/>
</dbReference>
<dbReference type="NCBIfam" id="TIGR02488">
    <property type="entry name" value="flgG_G_neg"/>
    <property type="match status" value="1"/>
</dbReference>
<dbReference type="SUPFAM" id="SSF117143">
    <property type="entry name" value="Flagellar hook protein flgE"/>
    <property type="match status" value="1"/>
</dbReference>
<keyword evidence="12" id="KW-0282">Flagellum</keyword>
<evidence type="ECO:0000256" key="7">
    <source>
        <dbReference type="NCBIfam" id="TIGR02488"/>
    </source>
</evidence>
<dbReference type="Proteomes" id="UP000606935">
    <property type="component" value="Unassembled WGS sequence"/>
</dbReference>
<dbReference type="NCBIfam" id="TIGR03506">
    <property type="entry name" value="FlgEFG_subfam"/>
    <property type="match status" value="2"/>
</dbReference>
<evidence type="ECO:0000259" key="9">
    <source>
        <dbReference type="Pfam" id="PF00460"/>
    </source>
</evidence>
<organism evidence="12 13">
    <name type="scientific">Bowmanella pacifica</name>
    <dbReference type="NCBI Taxonomy" id="502051"/>
    <lineage>
        <taxon>Bacteria</taxon>
        <taxon>Pseudomonadati</taxon>
        <taxon>Pseudomonadota</taxon>
        <taxon>Gammaproteobacteria</taxon>
        <taxon>Alteromonadales</taxon>
        <taxon>Alteromonadaceae</taxon>
        <taxon>Bowmanella</taxon>
    </lineage>
</organism>
<comment type="caution">
    <text evidence="12">The sequence shown here is derived from an EMBL/GenBank/DDBJ whole genome shotgun (WGS) entry which is preliminary data.</text>
</comment>
<accession>A0A917Z3A0</accession>
<dbReference type="InterPro" id="IPR001444">
    <property type="entry name" value="Flag_bb_rod_N"/>
</dbReference>
<dbReference type="InterPro" id="IPR010930">
    <property type="entry name" value="Flg_bb/hook_C_dom"/>
</dbReference>
<evidence type="ECO:0000256" key="5">
    <source>
        <dbReference type="ARBA" id="ARBA00025933"/>
    </source>
</evidence>
<keyword evidence="4 8" id="KW-0975">Bacterial flagellum</keyword>
<dbReference type="AlphaFoldDB" id="A0A917Z3A0"/>
<comment type="subcellular location">
    <subcellularLocation>
        <location evidence="1 8">Bacterial flagellum basal body</location>
    </subcellularLocation>
</comment>
<evidence type="ECO:0000256" key="1">
    <source>
        <dbReference type="ARBA" id="ARBA00004117"/>
    </source>
</evidence>
<evidence type="ECO:0000256" key="8">
    <source>
        <dbReference type="RuleBase" id="RU362116"/>
    </source>
</evidence>
<sequence length="262" mass="27691">MHPALWISKTGLDAAQTDVSVVSNNLANASTVGFKKGRAIFEDLLYQNINQPGGRSSADTELPSGLMLGAGSKVVATQKAFTQGNLQTTDNALDMMVQGRGFFEILQPDGTIAYTRNGQFTLNENGEIVTPGAGFQLQPVIAVPEDAQQITISQDGEVSATIRGQADPVVLGQITISDFINPTGLQPIGQNLYVETAVSGAPLQGVPGLAGFGTVIQGALETSNVNVTEELVNLIESQRLYEMNSKVISSVDQMLGQVIQQL</sequence>
<dbReference type="InterPro" id="IPR037925">
    <property type="entry name" value="FlgE/F/G-like"/>
</dbReference>
<evidence type="ECO:0000256" key="6">
    <source>
        <dbReference type="ARBA" id="ARBA00032912"/>
    </source>
</evidence>
<dbReference type="GO" id="GO:0071978">
    <property type="term" value="P:bacterial-type flagellum-dependent swarming motility"/>
    <property type="evidence" value="ECO:0007669"/>
    <property type="project" value="TreeGrafter"/>
</dbReference>
<keyword evidence="13" id="KW-1185">Reference proteome</keyword>
<dbReference type="RefSeq" id="WP_188698418.1">
    <property type="nucleotide sequence ID" value="NZ_BMLS01000007.1"/>
</dbReference>
<gene>
    <name evidence="12" type="ORF">GCM10010982_35650</name>
</gene>
<keyword evidence="12" id="KW-0969">Cilium</keyword>
<dbReference type="InterPro" id="IPR019776">
    <property type="entry name" value="Flagellar_basal_body_rod_CS"/>
</dbReference>
<protein>
    <recommendedName>
        <fullName evidence="3 7">Flagellar basal-body rod protein FlgG</fullName>
    </recommendedName>
    <alternativeName>
        <fullName evidence="6 8">Distal rod protein</fullName>
    </alternativeName>
</protein>
<comment type="similarity">
    <text evidence="2 8">Belongs to the flagella basal body rod proteins family.</text>
</comment>
<dbReference type="InterPro" id="IPR012834">
    <property type="entry name" value="FlgG_G_neg"/>
</dbReference>
<feature type="domain" description="Flagellar basal body rod protein N-terminal" evidence="9">
    <location>
        <begin position="10"/>
        <end position="35"/>
    </location>
</feature>
<evidence type="ECO:0000256" key="2">
    <source>
        <dbReference type="ARBA" id="ARBA00009677"/>
    </source>
</evidence>
<comment type="subunit">
    <text evidence="5 8">The basal body constitutes a major portion of the flagellar organelle and consists of four rings (L,P,S, and M) mounted on a central rod. The rod consists of about 26 subunits of FlgG in the distal portion, and FlgB, FlgC and FlgF are thought to build up the proximal portion of the rod with about 6 subunits each.</text>
</comment>
<evidence type="ECO:0000256" key="4">
    <source>
        <dbReference type="ARBA" id="ARBA00023143"/>
    </source>
</evidence>
<dbReference type="PANTHER" id="PTHR30435">
    <property type="entry name" value="FLAGELLAR PROTEIN"/>
    <property type="match status" value="1"/>
</dbReference>
<dbReference type="Pfam" id="PF06429">
    <property type="entry name" value="Flg_bbr_C"/>
    <property type="match status" value="1"/>
</dbReference>
<reference evidence="12" key="2">
    <citation type="submission" date="2020-09" db="EMBL/GenBank/DDBJ databases">
        <authorList>
            <person name="Sun Q."/>
            <person name="Zhou Y."/>
        </authorList>
    </citation>
    <scope>NUCLEOTIDE SEQUENCE</scope>
    <source>
        <strain evidence="12">CGMCC 1.7086</strain>
    </source>
</reference>
<dbReference type="GO" id="GO:0009426">
    <property type="term" value="C:bacterial-type flagellum basal body, distal rod"/>
    <property type="evidence" value="ECO:0007669"/>
    <property type="project" value="UniProtKB-UniRule"/>
</dbReference>
<keyword evidence="12" id="KW-0966">Cell projection</keyword>
<reference evidence="12" key="1">
    <citation type="journal article" date="2014" name="Int. J. Syst. Evol. Microbiol.">
        <title>Complete genome sequence of Corynebacterium casei LMG S-19264T (=DSM 44701T), isolated from a smear-ripened cheese.</title>
        <authorList>
            <consortium name="US DOE Joint Genome Institute (JGI-PGF)"/>
            <person name="Walter F."/>
            <person name="Albersmeier A."/>
            <person name="Kalinowski J."/>
            <person name="Ruckert C."/>
        </authorList>
    </citation>
    <scope>NUCLEOTIDE SEQUENCE</scope>
    <source>
        <strain evidence="12">CGMCC 1.7086</strain>
    </source>
</reference>
<dbReference type="Pfam" id="PF00460">
    <property type="entry name" value="Flg_bb_rod"/>
    <property type="match status" value="1"/>
</dbReference>
<dbReference type="PROSITE" id="PS00588">
    <property type="entry name" value="FLAGELLA_BB_ROD"/>
    <property type="match status" value="1"/>
</dbReference>
<feature type="domain" description="Flagellar hook protein FlgE/F/G-like D1" evidence="11">
    <location>
        <begin position="96"/>
        <end position="160"/>
    </location>
</feature>
<evidence type="ECO:0000259" key="11">
    <source>
        <dbReference type="Pfam" id="PF22692"/>
    </source>
</evidence>
<feature type="domain" description="Flagellar basal-body/hook protein C-terminal" evidence="10">
    <location>
        <begin position="217"/>
        <end position="260"/>
    </location>
</feature>
<dbReference type="EMBL" id="BMLS01000007">
    <property type="protein sequence ID" value="GGO73945.1"/>
    <property type="molecule type" value="Genomic_DNA"/>
</dbReference>
<name>A0A917Z3A0_9ALTE</name>
<evidence type="ECO:0000313" key="13">
    <source>
        <dbReference type="Proteomes" id="UP000606935"/>
    </source>
</evidence>
<dbReference type="PANTHER" id="PTHR30435:SF19">
    <property type="entry name" value="FLAGELLAR BASAL-BODY ROD PROTEIN FLGG"/>
    <property type="match status" value="1"/>
</dbReference>